<proteinExistence type="inferred from homology"/>
<evidence type="ECO:0000256" key="7">
    <source>
        <dbReference type="ARBA" id="ARBA00047943"/>
    </source>
</evidence>
<dbReference type="EMBL" id="MU151149">
    <property type="protein sequence ID" value="KAF9448813.1"/>
    <property type="molecule type" value="Genomic_DNA"/>
</dbReference>
<evidence type="ECO:0000256" key="5">
    <source>
        <dbReference type="ARBA" id="ARBA00034545"/>
    </source>
</evidence>
<dbReference type="InterPro" id="IPR026669">
    <property type="entry name" value="Arsenite_MeTrfase-like"/>
</dbReference>
<accession>A0A9P5XD52</accession>
<dbReference type="Gene3D" id="3.40.50.150">
    <property type="entry name" value="Vaccinia Virus protein VP39"/>
    <property type="match status" value="1"/>
</dbReference>
<evidence type="ECO:0000256" key="4">
    <source>
        <dbReference type="ARBA" id="ARBA00034521"/>
    </source>
</evidence>
<keyword evidence="1" id="KW-0808">Transferase</keyword>
<dbReference type="PROSITE" id="PS50206">
    <property type="entry name" value="RHODANESE_3"/>
    <property type="match status" value="1"/>
</dbReference>
<dbReference type="SUPFAM" id="SSF52821">
    <property type="entry name" value="Rhodanese/Cell cycle control phosphatase"/>
    <property type="match status" value="1"/>
</dbReference>
<gene>
    <name evidence="10" type="ORF">P691DRAFT_729035</name>
</gene>
<comment type="caution">
    <text evidence="10">The sequence shown here is derived from an EMBL/GenBank/DDBJ whole genome shotgun (WGS) entry which is preliminary data.</text>
</comment>
<evidence type="ECO:0000256" key="1">
    <source>
        <dbReference type="ARBA" id="ARBA00022679"/>
    </source>
</evidence>
<dbReference type="PANTHER" id="PTHR43675:SF8">
    <property type="entry name" value="ARSENITE METHYLTRANSFERASE"/>
    <property type="match status" value="1"/>
</dbReference>
<keyword evidence="2" id="KW-0949">S-adenosyl-L-methionine</keyword>
<protein>
    <recommendedName>
        <fullName evidence="5">Arsenite methyltransferase</fullName>
        <ecNumber evidence="4">2.1.1.137</ecNumber>
    </recommendedName>
</protein>
<dbReference type="InterPro" id="IPR036873">
    <property type="entry name" value="Rhodanese-like_dom_sf"/>
</dbReference>
<keyword evidence="11" id="KW-1185">Reference proteome</keyword>
<dbReference type="AlphaFoldDB" id="A0A9P5XD52"/>
<dbReference type="OrthoDB" id="8300214at2759"/>
<evidence type="ECO:0000256" key="3">
    <source>
        <dbReference type="ARBA" id="ARBA00034487"/>
    </source>
</evidence>
<dbReference type="InterPro" id="IPR029063">
    <property type="entry name" value="SAM-dependent_MTases_sf"/>
</dbReference>
<dbReference type="EC" id="2.1.1.137" evidence="4"/>
<sequence length="443" mass="47712">MMTPEHITNTVNAVYSERARNGSDTVYSTTVASAVGYTPDQLASIPTSSNLGLSCGNPVAIAGLRPGETVLDLGCGGGLDVFLAADQVGLTGIAIGLDGSEDMVDLARRNASAKGVKAPHVAFAQASLTTELPIESSSVDCILSNCVLNLLPESGKASILKEAHRVLKPEGRIHLSDIVAIKDIPDEIRKDLSLYVNCVSGAISKAQYEDLLHEAGFQEFSLVDTGVDLDAYYLYSPQQQQQQSCCAPKLPALGGAEAKPSFKANDFVGAFLGLLKYLVSSSTNVTASYEIYAQKSPSPSEIISSTVLKNWWDAYPTVKSSPEAITAEQVAALIRDPTKNPKDFVVVDVRRNDHAGGHVRGSSQCPAQTFYDDALSYFERFKDSERVIFYCQSSNGRGPRCAGWYQDYLDSVSHASSKAYVLSGGIKGWMAKYRDQTDLIDYD</sequence>
<dbReference type="Gene3D" id="3.40.250.10">
    <property type="entry name" value="Rhodanese-like domain"/>
    <property type="match status" value="1"/>
</dbReference>
<dbReference type="InterPro" id="IPR001763">
    <property type="entry name" value="Rhodanese-like_dom"/>
</dbReference>
<reference evidence="10" key="1">
    <citation type="submission" date="2020-11" db="EMBL/GenBank/DDBJ databases">
        <authorList>
            <consortium name="DOE Joint Genome Institute"/>
            <person name="Ahrendt S."/>
            <person name="Riley R."/>
            <person name="Andreopoulos W."/>
            <person name="Labutti K."/>
            <person name="Pangilinan J."/>
            <person name="Ruiz-Duenas F.J."/>
            <person name="Barrasa J.M."/>
            <person name="Sanchez-Garcia M."/>
            <person name="Camarero S."/>
            <person name="Miyauchi S."/>
            <person name="Serrano A."/>
            <person name="Linde D."/>
            <person name="Babiker R."/>
            <person name="Drula E."/>
            <person name="Ayuso-Fernandez I."/>
            <person name="Pacheco R."/>
            <person name="Padilla G."/>
            <person name="Ferreira P."/>
            <person name="Barriuso J."/>
            <person name="Kellner H."/>
            <person name="Castanera R."/>
            <person name="Alfaro M."/>
            <person name="Ramirez L."/>
            <person name="Pisabarro A.G."/>
            <person name="Kuo A."/>
            <person name="Tritt A."/>
            <person name="Lipzen A."/>
            <person name="He G."/>
            <person name="Yan M."/>
            <person name="Ng V."/>
            <person name="Cullen D."/>
            <person name="Martin F."/>
            <person name="Rosso M.-N."/>
            <person name="Henrissat B."/>
            <person name="Hibbett D."/>
            <person name="Martinez A.T."/>
            <person name="Grigoriev I.V."/>
        </authorList>
    </citation>
    <scope>NUCLEOTIDE SEQUENCE</scope>
    <source>
        <strain evidence="10">MF-IS2</strain>
    </source>
</reference>
<evidence type="ECO:0000313" key="11">
    <source>
        <dbReference type="Proteomes" id="UP000807342"/>
    </source>
</evidence>
<evidence type="ECO:0000256" key="2">
    <source>
        <dbReference type="ARBA" id="ARBA00022691"/>
    </source>
</evidence>
<dbReference type="PANTHER" id="PTHR43675">
    <property type="entry name" value="ARSENITE METHYLTRANSFERASE"/>
    <property type="match status" value="1"/>
</dbReference>
<dbReference type="SMART" id="SM00450">
    <property type="entry name" value="RHOD"/>
    <property type="match status" value="1"/>
</dbReference>
<dbReference type="Proteomes" id="UP000807342">
    <property type="component" value="Unassembled WGS sequence"/>
</dbReference>
<comment type="catalytic activity">
    <reaction evidence="6">
        <text>arsenic triglutathione + [thioredoxin]-dithiol + S-adenosyl-L-methionine + 2 H2O = methylarsonous acid + [thioredoxin]-disulfide + 3 glutathione + S-adenosyl-L-homocysteine + H(+)</text>
        <dbReference type="Rhea" id="RHEA:69460"/>
        <dbReference type="Rhea" id="RHEA-COMP:10698"/>
        <dbReference type="Rhea" id="RHEA-COMP:10700"/>
        <dbReference type="ChEBI" id="CHEBI:15377"/>
        <dbReference type="ChEBI" id="CHEBI:15378"/>
        <dbReference type="ChEBI" id="CHEBI:17826"/>
        <dbReference type="ChEBI" id="CHEBI:29950"/>
        <dbReference type="ChEBI" id="CHEBI:50058"/>
        <dbReference type="ChEBI" id="CHEBI:57856"/>
        <dbReference type="ChEBI" id="CHEBI:57925"/>
        <dbReference type="ChEBI" id="CHEBI:59789"/>
        <dbReference type="ChEBI" id="CHEBI:183640"/>
        <dbReference type="EC" id="2.1.1.137"/>
    </reaction>
</comment>
<dbReference type="GO" id="GO:0030791">
    <property type="term" value="F:arsenite methyltransferase activity"/>
    <property type="evidence" value="ECO:0007669"/>
    <property type="project" value="UniProtKB-EC"/>
</dbReference>
<evidence type="ECO:0000259" key="9">
    <source>
        <dbReference type="PROSITE" id="PS50206"/>
    </source>
</evidence>
<dbReference type="CDD" id="cd02440">
    <property type="entry name" value="AdoMet_MTases"/>
    <property type="match status" value="1"/>
</dbReference>
<dbReference type="InterPro" id="IPR025714">
    <property type="entry name" value="Methyltranfer_dom"/>
</dbReference>
<comment type="catalytic activity">
    <reaction evidence="7">
        <text>arsenic triglutathione + 2 [thioredoxin]-dithiol + 2 S-adenosyl-L-methionine + H2O = dimethylarsinous acid + 2 [thioredoxin]-disulfide + 3 glutathione + 2 S-adenosyl-L-homocysteine + 2 H(+)</text>
        <dbReference type="Rhea" id="RHEA:69464"/>
        <dbReference type="Rhea" id="RHEA-COMP:10698"/>
        <dbReference type="Rhea" id="RHEA-COMP:10700"/>
        <dbReference type="ChEBI" id="CHEBI:15377"/>
        <dbReference type="ChEBI" id="CHEBI:15378"/>
        <dbReference type="ChEBI" id="CHEBI:23808"/>
        <dbReference type="ChEBI" id="CHEBI:29950"/>
        <dbReference type="ChEBI" id="CHEBI:50058"/>
        <dbReference type="ChEBI" id="CHEBI:57856"/>
        <dbReference type="ChEBI" id="CHEBI:57925"/>
        <dbReference type="ChEBI" id="CHEBI:59789"/>
        <dbReference type="ChEBI" id="CHEBI:183640"/>
        <dbReference type="EC" id="2.1.1.137"/>
    </reaction>
</comment>
<dbReference type="SUPFAM" id="SSF53335">
    <property type="entry name" value="S-adenosyl-L-methionine-dependent methyltransferases"/>
    <property type="match status" value="1"/>
</dbReference>
<keyword evidence="10" id="KW-0489">Methyltransferase</keyword>
<name>A0A9P5XD52_9AGAR</name>
<dbReference type="Pfam" id="PF13847">
    <property type="entry name" value="Methyltransf_31"/>
    <property type="match status" value="1"/>
</dbReference>
<evidence type="ECO:0000256" key="8">
    <source>
        <dbReference type="ARBA" id="ARBA00048428"/>
    </source>
</evidence>
<comment type="similarity">
    <text evidence="3">Belongs to the methyltransferase superfamily. Arsenite methyltransferase family.</text>
</comment>
<organism evidence="10 11">
    <name type="scientific">Macrolepiota fuliginosa MF-IS2</name>
    <dbReference type="NCBI Taxonomy" id="1400762"/>
    <lineage>
        <taxon>Eukaryota</taxon>
        <taxon>Fungi</taxon>
        <taxon>Dikarya</taxon>
        <taxon>Basidiomycota</taxon>
        <taxon>Agaricomycotina</taxon>
        <taxon>Agaricomycetes</taxon>
        <taxon>Agaricomycetidae</taxon>
        <taxon>Agaricales</taxon>
        <taxon>Agaricineae</taxon>
        <taxon>Agaricaceae</taxon>
        <taxon>Macrolepiota</taxon>
    </lineage>
</organism>
<comment type="catalytic activity">
    <reaction evidence="8">
        <text>arsenic triglutathione + 3 [thioredoxin]-dithiol + 3 S-adenosyl-L-methionine = trimethylarsine + 3 [thioredoxin]-disulfide + 3 glutathione + 3 S-adenosyl-L-homocysteine + 3 H(+)</text>
        <dbReference type="Rhea" id="RHEA:69432"/>
        <dbReference type="Rhea" id="RHEA-COMP:10698"/>
        <dbReference type="Rhea" id="RHEA-COMP:10700"/>
        <dbReference type="ChEBI" id="CHEBI:15378"/>
        <dbReference type="ChEBI" id="CHEBI:27130"/>
        <dbReference type="ChEBI" id="CHEBI:29950"/>
        <dbReference type="ChEBI" id="CHEBI:50058"/>
        <dbReference type="ChEBI" id="CHEBI:57856"/>
        <dbReference type="ChEBI" id="CHEBI:57925"/>
        <dbReference type="ChEBI" id="CHEBI:59789"/>
        <dbReference type="ChEBI" id="CHEBI:183640"/>
        <dbReference type="EC" id="2.1.1.137"/>
    </reaction>
</comment>
<dbReference type="Pfam" id="PF00581">
    <property type="entry name" value="Rhodanese"/>
    <property type="match status" value="1"/>
</dbReference>
<dbReference type="GO" id="GO:0032259">
    <property type="term" value="P:methylation"/>
    <property type="evidence" value="ECO:0007669"/>
    <property type="project" value="UniProtKB-KW"/>
</dbReference>
<evidence type="ECO:0000256" key="6">
    <source>
        <dbReference type="ARBA" id="ARBA00047941"/>
    </source>
</evidence>
<feature type="domain" description="Rhodanese" evidence="9">
    <location>
        <begin position="340"/>
        <end position="438"/>
    </location>
</feature>
<evidence type="ECO:0000313" key="10">
    <source>
        <dbReference type="EMBL" id="KAF9448813.1"/>
    </source>
</evidence>